<proteinExistence type="predicted"/>
<keyword evidence="3" id="KW-1185">Reference proteome</keyword>
<protein>
    <submittedName>
        <fullName evidence="2">Uncharacterized protein</fullName>
    </submittedName>
</protein>
<evidence type="ECO:0000313" key="1">
    <source>
        <dbReference type="EMBL" id="KAH9590299.1"/>
    </source>
</evidence>
<name>A0A094ZS10_SCHHA</name>
<dbReference type="EMBL" id="KL250829">
    <property type="protein sequence ID" value="KGB36957.1"/>
    <property type="molecule type" value="Genomic_DNA"/>
</dbReference>
<dbReference type="KEGG" id="shx:MS3_00003041"/>
<reference evidence="1" key="4">
    <citation type="journal article" date="2022" name="PLoS Pathog.">
        <title>Chromosome-level genome of Schistosoma haematobium underpins genome-wide explorations of molecular variation.</title>
        <authorList>
            <person name="Stroehlein A.J."/>
            <person name="Korhonen P.K."/>
            <person name="Lee V.V."/>
            <person name="Ralph S.A."/>
            <person name="Mentink-Kane M."/>
            <person name="You H."/>
            <person name="McManus D.P."/>
            <person name="Tchuente L.T."/>
            <person name="Stothard J.R."/>
            <person name="Kaur P."/>
            <person name="Dudchenko O."/>
            <person name="Aiden E.L."/>
            <person name="Yang B."/>
            <person name="Yang H."/>
            <person name="Emery A.M."/>
            <person name="Webster B.L."/>
            <person name="Brindley P.J."/>
            <person name="Rollinson D."/>
            <person name="Chang B.C.H."/>
            <person name="Gasser R.B."/>
            <person name="Young N.D."/>
        </authorList>
    </citation>
    <scope>NUCLEOTIDE SEQUENCE</scope>
</reference>
<evidence type="ECO:0000313" key="3">
    <source>
        <dbReference type="Proteomes" id="UP000471633"/>
    </source>
</evidence>
<evidence type="ECO:0000313" key="2">
    <source>
        <dbReference type="EMBL" id="KGB36957.1"/>
    </source>
</evidence>
<dbReference type="AlphaFoldDB" id="A0A094ZS10"/>
<gene>
    <name evidence="1" type="ORF">MS3_00003041</name>
    <name evidence="2" type="ORF">MS3_05282</name>
</gene>
<sequence>MLVYSEVNSPARQLFSCCNDCSIDKALLTRMRQEEAEDLIALSTKKLQEIYDFDSEYLTSKIFSRNSTQSSNVLTYPFKSSSTSAFIAKQSDYEKIRPKDTWHWKYIDTTSQYIPSFYLNKLHHSNHHISITQIEHFDPLKTPHKRIKYVQPSYSITDGNRSLQFELKNNKIEKKSVLNPINSWNIPVRKWFYIIDVRHIKNASSNNPPPKHNLFMQINEITLTKSTLLNQIPLNRTRNLLNNSNVSKCGKTKSYLTPEICRKEFIKLSKSSSLSRKYRQMTILTVLRERIPGFSIFLITLKKKTSPVPLSVVCRISPGTDLQEIAKQKQLEMKYFKWSVLDILSLQSHRFATKEYVNVSCLK</sequence>
<reference evidence="1" key="3">
    <citation type="submission" date="2021-06" db="EMBL/GenBank/DDBJ databases">
        <title>Chromosome-level genome assembly for S. haematobium.</title>
        <authorList>
            <person name="Stroehlein A.J."/>
        </authorList>
    </citation>
    <scope>NUCLEOTIDE SEQUENCE</scope>
</reference>
<accession>A0A094ZS10</accession>
<reference evidence="2" key="1">
    <citation type="journal article" date="2012" name="Nat. Genet.">
        <title>Whole-genome sequence of Schistosoma haematobium.</title>
        <authorList>
            <person name="Young N.D."/>
            <person name="Jex A.R."/>
            <person name="Li B."/>
            <person name="Liu S."/>
            <person name="Yang L."/>
            <person name="Xiong Z."/>
            <person name="Li Y."/>
            <person name="Cantacessi C."/>
            <person name="Hall R.S."/>
            <person name="Xu X."/>
            <person name="Chen F."/>
            <person name="Wu X."/>
            <person name="Zerlotini A."/>
            <person name="Oliveira G."/>
            <person name="Hofmann A."/>
            <person name="Zhang G."/>
            <person name="Fang X."/>
            <person name="Kang Y."/>
            <person name="Campbell B.E."/>
            <person name="Loukas A."/>
            <person name="Ranganathan S."/>
            <person name="Rollinson D."/>
            <person name="Rinaldi G."/>
            <person name="Brindley P.J."/>
            <person name="Yang H."/>
            <person name="Wang J."/>
            <person name="Wang J."/>
            <person name="Gasser R.B."/>
        </authorList>
    </citation>
    <scope>NUCLEOTIDE SEQUENCE [LARGE SCALE GENOMIC DNA]</scope>
</reference>
<dbReference type="GeneID" id="24592748"/>
<reference evidence="1" key="2">
    <citation type="journal article" date="2019" name="Gigascience">
        <title>High-quality Schistosoma haematobium genome achieved by single-molecule and long-range sequencing.</title>
        <authorList>
            <person name="Stroehlein A.J."/>
            <person name="Korhonen P.K."/>
            <person name="Chong T.M."/>
            <person name="Lim Y.L."/>
            <person name="Chan K.G."/>
            <person name="Webster B."/>
            <person name="Rollinson D."/>
            <person name="Brindley P.J."/>
            <person name="Gasser R.B."/>
            <person name="Young N.D."/>
        </authorList>
    </citation>
    <scope>NUCLEOTIDE SEQUENCE</scope>
</reference>
<dbReference type="EMBL" id="AMPZ03000002">
    <property type="protein sequence ID" value="KAH9590299.1"/>
    <property type="molecule type" value="Genomic_DNA"/>
</dbReference>
<dbReference type="Proteomes" id="UP000471633">
    <property type="component" value="Unassembled WGS sequence"/>
</dbReference>
<organism evidence="2">
    <name type="scientific">Schistosoma haematobium</name>
    <name type="common">Blood fluke</name>
    <dbReference type="NCBI Taxonomy" id="6185"/>
    <lineage>
        <taxon>Eukaryota</taxon>
        <taxon>Metazoa</taxon>
        <taxon>Spiralia</taxon>
        <taxon>Lophotrochozoa</taxon>
        <taxon>Platyhelminthes</taxon>
        <taxon>Trematoda</taxon>
        <taxon>Digenea</taxon>
        <taxon>Strigeidida</taxon>
        <taxon>Schistosomatoidea</taxon>
        <taxon>Schistosomatidae</taxon>
        <taxon>Schistosoma</taxon>
    </lineage>
</organism>
<dbReference type="RefSeq" id="XP_012796719.1">
    <property type="nucleotide sequence ID" value="XM_012941265.1"/>
</dbReference>
<dbReference type="CTD" id="24592748"/>